<dbReference type="PANTHER" id="PTHR33751">
    <property type="entry name" value="CBB3-TYPE CYTOCHROME C OXIDASE SUBUNIT FIXP"/>
    <property type="match status" value="1"/>
</dbReference>
<dbReference type="EMBL" id="DSMG01000177">
    <property type="protein sequence ID" value="HDX33150.1"/>
    <property type="molecule type" value="Genomic_DNA"/>
</dbReference>
<dbReference type="GO" id="GO:0020037">
    <property type="term" value="F:heme binding"/>
    <property type="evidence" value="ECO:0007669"/>
    <property type="project" value="InterPro"/>
</dbReference>
<protein>
    <submittedName>
        <fullName evidence="8">Cytochrome c</fullName>
    </submittedName>
</protein>
<keyword evidence="3 4" id="KW-0408">Iron</keyword>
<dbReference type="Gene3D" id="1.10.760.10">
    <property type="entry name" value="Cytochrome c-like domain"/>
    <property type="match status" value="1"/>
</dbReference>
<evidence type="ECO:0000256" key="1">
    <source>
        <dbReference type="ARBA" id="ARBA00022617"/>
    </source>
</evidence>
<feature type="signal peptide" evidence="6">
    <location>
        <begin position="1"/>
        <end position="29"/>
    </location>
</feature>
<dbReference type="SUPFAM" id="SSF46626">
    <property type="entry name" value="Cytochrome c"/>
    <property type="match status" value="1"/>
</dbReference>
<dbReference type="InterPro" id="IPR036909">
    <property type="entry name" value="Cyt_c-like_dom_sf"/>
</dbReference>
<organism evidence="8">
    <name type="scientific">Caldilinea aerophila</name>
    <dbReference type="NCBI Taxonomy" id="133453"/>
    <lineage>
        <taxon>Bacteria</taxon>
        <taxon>Bacillati</taxon>
        <taxon>Chloroflexota</taxon>
        <taxon>Caldilineae</taxon>
        <taxon>Caldilineales</taxon>
        <taxon>Caldilineaceae</taxon>
        <taxon>Caldilinea</taxon>
    </lineage>
</organism>
<dbReference type="GO" id="GO:0009055">
    <property type="term" value="F:electron transfer activity"/>
    <property type="evidence" value="ECO:0007669"/>
    <property type="project" value="InterPro"/>
</dbReference>
<reference evidence="8" key="1">
    <citation type="journal article" date="2020" name="mSystems">
        <title>Genome- and Community-Level Interaction Insights into Carbon Utilization and Element Cycling Functions of Hydrothermarchaeota in Hydrothermal Sediment.</title>
        <authorList>
            <person name="Zhou Z."/>
            <person name="Liu Y."/>
            <person name="Xu W."/>
            <person name="Pan J."/>
            <person name="Luo Z.H."/>
            <person name="Li M."/>
        </authorList>
    </citation>
    <scope>NUCLEOTIDE SEQUENCE [LARGE SCALE GENOMIC DNA]</scope>
    <source>
        <strain evidence="8">SpSt-289</strain>
    </source>
</reference>
<dbReference type="AlphaFoldDB" id="A0A7C1JZL4"/>
<proteinExistence type="predicted"/>
<evidence type="ECO:0000256" key="3">
    <source>
        <dbReference type="ARBA" id="ARBA00023004"/>
    </source>
</evidence>
<feature type="compositionally biased region" description="Low complexity" evidence="5">
    <location>
        <begin position="46"/>
        <end position="63"/>
    </location>
</feature>
<comment type="caution">
    <text evidence="8">The sequence shown here is derived from an EMBL/GenBank/DDBJ whole genome shotgun (WGS) entry which is preliminary data.</text>
</comment>
<evidence type="ECO:0000256" key="4">
    <source>
        <dbReference type="PROSITE-ProRule" id="PRU00433"/>
    </source>
</evidence>
<evidence type="ECO:0000313" key="8">
    <source>
        <dbReference type="EMBL" id="HDX33150.1"/>
    </source>
</evidence>
<evidence type="ECO:0000256" key="2">
    <source>
        <dbReference type="ARBA" id="ARBA00022723"/>
    </source>
</evidence>
<dbReference type="Pfam" id="PF00034">
    <property type="entry name" value="Cytochrom_C"/>
    <property type="match status" value="1"/>
</dbReference>
<name>A0A7C1JZL4_9CHLR</name>
<keyword evidence="1 4" id="KW-0349">Heme</keyword>
<accession>A0A7C1JZL4</accession>
<dbReference type="InterPro" id="IPR009056">
    <property type="entry name" value="Cyt_c-like_dom"/>
</dbReference>
<evidence type="ECO:0000256" key="5">
    <source>
        <dbReference type="SAM" id="MobiDB-lite"/>
    </source>
</evidence>
<feature type="chain" id="PRO_5027633185" evidence="6">
    <location>
        <begin position="30"/>
        <end position="158"/>
    </location>
</feature>
<dbReference type="PROSITE" id="PS51257">
    <property type="entry name" value="PROKAR_LIPOPROTEIN"/>
    <property type="match status" value="1"/>
</dbReference>
<evidence type="ECO:0000259" key="7">
    <source>
        <dbReference type="PROSITE" id="PS51007"/>
    </source>
</evidence>
<dbReference type="PANTHER" id="PTHR33751:SF1">
    <property type="entry name" value="CBB3-TYPE CYTOCHROME C OXIDASE SUBUNIT FIXP"/>
    <property type="match status" value="1"/>
</dbReference>
<dbReference type="PROSITE" id="PS51007">
    <property type="entry name" value="CYTC"/>
    <property type="match status" value="1"/>
</dbReference>
<evidence type="ECO:0000256" key="6">
    <source>
        <dbReference type="SAM" id="SignalP"/>
    </source>
</evidence>
<dbReference type="GO" id="GO:0046872">
    <property type="term" value="F:metal ion binding"/>
    <property type="evidence" value="ECO:0007669"/>
    <property type="project" value="UniProtKB-KW"/>
</dbReference>
<keyword evidence="2 4" id="KW-0479">Metal-binding</keyword>
<dbReference type="InterPro" id="IPR050597">
    <property type="entry name" value="Cytochrome_c_Oxidase_Subunit"/>
</dbReference>
<sequence length="158" mass="16756">MFKQMPFKQMMFKRVTLIALTLFSVLVLSACGGGEQKEEAAPTKPPAAAQQQQAQQVAAAPARPVGDAANGAKIYATACVACHGPDAKGVTGLGKDLTTSEWMAQQTDEQLIEFIKRGRDASDPLNTTGIAMPPKGGNPAMTDQEIADIVAYLRSIHQ</sequence>
<feature type="domain" description="Cytochrome c" evidence="7">
    <location>
        <begin position="66"/>
        <end position="157"/>
    </location>
</feature>
<keyword evidence="6" id="KW-0732">Signal</keyword>
<gene>
    <name evidence="8" type="ORF">ENQ20_16920</name>
</gene>
<feature type="region of interest" description="Disordered" evidence="5">
    <location>
        <begin position="36"/>
        <end position="63"/>
    </location>
</feature>